<dbReference type="InterPro" id="IPR050250">
    <property type="entry name" value="Macrolide_Exporter_MacB"/>
</dbReference>
<keyword evidence="3 6" id="KW-0812">Transmembrane</keyword>
<dbReference type="PROSITE" id="PS51257">
    <property type="entry name" value="PROKAR_LIPOPROTEIN"/>
    <property type="match status" value="1"/>
</dbReference>
<keyword evidence="5 6" id="KW-0472">Membrane</keyword>
<feature type="transmembrane region" description="Helical" evidence="6">
    <location>
        <begin position="671"/>
        <end position="691"/>
    </location>
</feature>
<evidence type="ECO:0000256" key="6">
    <source>
        <dbReference type="SAM" id="Phobius"/>
    </source>
</evidence>
<dbReference type="PANTHER" id="PTHR30572">
    <property type="entry name" value="MEMBRANE COMPONENT OF TRANSPORTER-RELATED"/>
    <property type="match status" value="1"/>
</dbReference>
<feature type="domain" description="ABC3 transporter permease C-terminal" evidence="7">
    <location>
        <begin position="289"/>
        <end position="403"/>
    </location>
</feature>
<evidence type="ECO:0000313" key="9">
    <source>
        <dbReference type="EMBL" id="MEX6685952.1"/>
    </source>
</evidence>
<evidence type="ECO:0000256" key="2">
    <source>
        <dbReference type="ARBA" id="ARBA00022475"/>
    </source>
</evidence>
<evidence type="ECO:0000313" key="10">
    <source>
        <dbReference type="Proteomes" id="UP001560573"/>
    </source>
</evidence>
<dbReference type="Pfam" id="PF02687">
    <property type="entry name" value="FtsX"/>
    <property type="match status" value="2"/>
</dbReference>
<gene>
    <name evidence="9" type="ORF">QTN47_00515</name>
</gene>
<dbReference type="RefSeq" id="WP_369327341.1">
    <property type="nucleotide sequence ID" value="NZ_JAULBC010000001.1"/>
</dbReference>
<organism evidence="9 10">
    <name type="scientific">Danxiaibacter flavus</name>
    <dbReference type="NCBI Taxonomy" id="3049108"/>
    <lineage>
        <taxon>Bacteria</taxon>
        <taxon>Pseudomonadati</taxon>
        <taxon>Bacteroidota</taxon>
        <taxon>Chitinophagia</taxon>
        <taxon>Chitinophagales</taxon>
        <taxon>Chitinophagaceae</taxon>
        <taxon>Danxiaibacter</taxon>
    </lineage>
</organism>
<dbReference type="Pfam" id="PF12704">
    <property type="entry name" value="MacB_PCD"/>
    <property type="match status" value="2"/>
</dbReference>
<feature type="transmembrane region" description="Helical" evidence="6">
    <location>
        <begin position="286"/>
        <end position="305"/>
    </location>
</feature>
<accession>A0ABV3Z7W7</accession>
<evidence type="ECO:0000259" key="8">
    <source>
        <dbReference type="Pfam" id="PF12704"/>
    </source>
</evidence>
<comment type="caution">
    <text evidence="9">The sequence shown here is derived from an EMBL/GenBank/DDBJ whole genome shotgun (WGS) entry which is preliminary data.</text>
</comment>
<feature type="domain" description="MacB-like periplasmic core" evidence="8">
    <location>
        <begin position="433"/>
        <end position="608"/>
    </location>
</feature>
<dbReference type="EMBL" id="JAULBC010000001">
    <property type="protein sequence ID" value="MEX6685952.1"/>
    <property type="molecule type" value="Genomic_DNA"/>
</dbReference>
<evidence type="ECO:0000256" key="5">
    <source>
        <dbReference type="ARBA" id="ARBA00023136"/>
    </source>
</evidence>
<proteinExistence type="predicted"/>
<feature type="transmembrane region" description="Helical" evidence="6">
    <location>
        <begin position="755"/>
        <end position="780"/>
    </location>
</feature>
<feature type="transmembrane region" description="Helical" evidence="6">
    <location>
        <begin position="712"/>
        <end position="735"/>
    </location>
</feature>
<keyword evidence="10" id="KW-1185">Reference proteome</keyword>
<sequence>MIKSYLKTAFRNLWRNRVFSFINIMGLTVGMTACFLIFMYVQFELHYDAFNKKADRTYRLVCDIKTPSETLNASTTSWAFAPNIKSDFPEVESFARVNNANLLVRRGDVKFQEENAAFADSALFNVFDFKLIKGNPETALKDQLNVVFTETAAKKYFGNEDPLGKQLLLTGDGLPATVTGIIEDIPENSQIKADMFVSMVTLTQRFNKGIDNAWGNFGAISYLLLKPGTNPKAVEKKFPAFLQNRNGDEQKKAQMFYTLFLEPLRDVYLYSTRDGSRSGNMHNVQIFSIIAIFILLIACINFINLTTARSTERAKEVGIRKVVGAARIQIARQFIGESVILCVIAFFLSVGLSALLLPLFNHLAGKIISPGIFNHPNYLLVLFISAIGIGLLAGIYPALVLSSFRPVVVLKGRFASGTKGIFLRKILVVAQFSISIALIIGTIVVYTQMKFMRNRDLGFSKDQIVVIDTHGDPAKEAFKNAALGVANVQSAAMSSSVPGGGNSGAYSEIENSKGDLQVANLDLYFVDFDYINQFKIKMVAGRSFSRDFGTDTTQAMILNEAAVKLFGYRSPKDAVGRKFKQWGREGTIVGVMKDFHFRSLQKAIKPLSMRIEPDGCDLVSVHIAGGSSIPSTLAALENKWKETIPNRPFSYFFMDEFFDRQYRSEERFGKLFLNFAILAIFISCLGLLGLASYSTMQRTKEIGIRKVMGASVSNIAALLSKDFIVLVVIAIVIASPLAWWGMHNWLDDFAYRIEIGWWIFLLAAIVSIVIALATVSFQAIKAAVANPVKSLRTE</sequence>
<evidence type="ECO:0000259" key="7">
    <source>
        <dbReference type="Pfam" id="PF02687"/>
    </source>
</evidence>
<dbReference type="InterPro" id="IPR025857">
    <property type="entry name" value="MacB_PCD"/>
</dbReference>
<feature type="domain" description="ABC3 transporter permease C-terminal" evidence="7">
    <location>
        <begin position="675"/>
        <end position="786"/>
    </location>
</feature>
<feature type="transmembrane region" description="Helical" evidence="6">
    <location>
        <begin position="422"/>
        <end position="446"/>
    </location>
</feature>
<protein>
    <submittedName>
        <fullName evidence="9">ABC transporter permease</fullName>
    </submittedName>
</protein>
<name>A0ABV3Z7W7_9BACT</name>
<feature type="transmembrane region" description="Helical" evidence="6">
    <location>
        <begin position="21"/>
        <end position="43"/>
    </location>
</feature>
<evidence type="ECO:0000256" key="3">
    <source>
        <dbReference type="ARBA" id="ARBA00022692"/>
    </source>
</evidence>
<evidence type="ECO:0000256" key="4">
    <source>
        <dbReference type="ARBA" id="ARBA00022989"/>
    </source>
</evidence>
<keyword evidence="4 6" id="KW-1133">Transmembrane helix</keyword>
<dbReference type="Proteomes" id="UP001560573">
    <property type="component" value="Unassembled WGS sequence"/>
</dbReference>
<reference evidence="9 10" key="1">
    <citation type="submission" date="2023-07" db="EMBL/GenBank/DDBJ databases">
        <authorList>
            <person name="Lian W.-H."/>
        </authorList>
    </citation>
    <scope>NUCLEOTIDE SEQUENCE [LARGE SCALE GENOMIC DNA]</scope>
    <source>
        <strain evidence="9 10">SYSU DXS3180</strain>
    </source>
</reference>
<dbReference type="PANTHER" id="PTHR30572:SF18">
    <property type="entry name" value="ABC-TYPE MACROLIDE FAMILY EXPORT SYSTEM PERMEASE COMPONENT 2"/>
    <property type="match status" value="1"/>
</dbReference>
<evidence type="ECO:0000256" key="1">
    <source>
        <dbReference type="ARBA" id="ARBA00004651"/>
    </source>
</evidence>
<feature type="transmembrane region" description="Helical" evidence="6">
    <location>
        <begin position="339"/>
        <end position="360"/>
    </location>
</feature>
<feature type="domain" description="MacB-like periplasmic core" evidence="8">
    <location>
        <begin position="20"/>
        <end position="238"/>
    </location>
</feature>
<comment type="subcellular location">
    <subcellularLocation>
        <location evidence="1">Cell membrane</location>
        <topology evidence="1">Multi-pass membrane protein</topology>
    </subcellularLocation>
</comment>
<dbReference type="InterPro" id="IPR003838">
    <property type="entry name" value="ABC3_permease_C"/>
</dbReference>
<feature type="transmembrane region" description="Helical" evidence="6">
    <location>
        <begin position="380"/>
        <end position="401"/>
    </location>
</feature>
<keyword evidence="2" id="KW-1003">Cell membrane</keyword>